<dbReference type="GO" id="GO:0071038">
    <property type="term" value="P:TRAMP-dependent tRNA surveillance pathway"/>
    <property type="evidence" value="ECO:0007669"/>
    <property type="project" value="TreeGrafter"/>
</dbReference>
<dbReference type="InterPro" id="IPR002562">
    <property type="entry name" value="3'-5'_exonuclease_dom"/>
</dbReference>
<dbReference type="SUPFAM" id="SSF53098">
    <property type="entry name" value="Ribonuclease H-like"/>
    <property type="match status" value="1"/>
</dbReference>
<dbReference type="Pfam" id="PF01612">
    <property type="entry name" value="DNA_pol_A_exo1"/>
    <property type="match status" value="1"/>
</dbReference>
<dbReference type="InterPro" id="IPR012337">
    <property type="entry name" value="RNaseH-like_sf"/>
</dbReference>
<dbReference type="GO" id="GO:0005730">
    <property type="term" value="C:nucleolus"/>
    <property type="evidence" value="ECO:0007669"/>
    <property type="project" value="TreeGrafter"/>
</dbReference>
<evidence type="ECO:0000259" key="1">
    <source>
        <dbReference type="SMART" id="SM00474"/>
    </source>
</evidence>
<dbReference type="PANTHER" id="PTHR12124:SF68">
    <property type="entry name" value="PROTEIN RRP6-LIKE 3"/>
    <property type="match status" value="1"/>
</dbReference>
<dbReference type="GO" id="GO:0071040">
    <property type="term" value="P:nuclear polyadenylation-dependent antisense transcript catabolic process"/>
    <property type="evidence" value="ECO:0007669"/>
    <property type="project" value="TreeGrafter"/>
</dbReference>
<dbReference type="PANTHER" id="PTHR12124">
    <property type="entry name" value="POLYMYOSITIS/SCLERODERMA AUTOANTIGEN-RELATED"/>
    <property type="match status" value="1"/>
</dbReference>
<proteinExistence type="predicted"/>
<feature type="domain" description="3'-5' exonuclease" evidence="1">
    <location>
        <begin position="116"/>
        <end position="278"/>
    </location>
</feature>
<dbReference type="Gene3D" id="3.30.420.10">
    <property type="entry name" value="Ribonuclease H-like superfamily/Ribonuclease H"/>
    <property type="match status" value="1"/>
</dbReference>
<dbReference type="GO" id="GO:0000175">
    <property type="term" value="F:3'-5'-RNA exonuclease activity"/>
    <property type="evidence" value="ECO:0007669"/>
    <property type="project" value="InterPro"/>
</dbReference>
<dbReference type="SMART" id="SM00474">
    <property type="entry name" value="35EXOc"/>
    <property type="match status" value="1"/>
</dbReference>
<dbReference type="GO" id="GO:0003727">
    <property type="term" value="F:single-stranded RNA binding"/>
    <property type="evidence" value="ECO:0007669"/>
    <property type="project" value="TreeGrafter"/>
</dbReference>
<comment type="caution">
    <text evidence="2">The sequence shown here is derived from an EMBL/GenBank/DDBJ whole genome shotgun (WGS) entry which is preliminary data.</text>
</comment>
<dbReference type="GO" id="GO:0071036">
    <property type="term" value="P:nuclear polyadenylation-dependent snoRNA catabolic process"/>
    <property type="evidence" value="ECO:0007669"/>
    <property type="project" value="TreeGrafter"/>
</dbReference>
<dbReference type="InterPro" id="IPR045092">
    <property type="entry name" value="Rrp6-like"/>
</dbReference>
<dbReference type="GO" id="GO:0071051">
    <property type="term" value="P:poly(A)-dependent snoRNA 3'-end processing"/>
    <property type="evidence" value="ECO:0007669"/>
    <property type="project" value="TreeGrafter"/>
</dbReference>
<dbReference type="GO" id="GO:0000467">
    <property type="term" value="P:exonucleolytic trimming to generate mature 3'-end of 5.8S rRNA from tricistronic rRNA transcript (SSU-rRNA, 5.8S rRNA, LSU-rRNA)"/>
    <property type="evidence" value="ECO:0007669"/>
    <property type="project" value="InterPro"/>
</dbReference>
<evidence type="ECO:0000313" key="3">
    <source>
        <dbReference type="Proteomes" id="UP001419268"/>
    </source>
</evidence>
<sequence length="911" mass="102414">MEAKQKLKLTLAFASLTVISIIAAAHLLGRRRNRRNKSPKLCYLDSETKPQTTFKRVLADNSYTPFKHSKRRNEETESSANLHPYEEEIARLVRVSGIESVEFGGDLVDLGMNGGFVWVETEEQLKELEEVLRKKRVFAVDTEQHSLSEFEQISTQEEDYLVDTIALHDVMGLLRHVFADPGICKVFHGADNDIIWLQRDFHIYVVNLFDTAKACEVLSKPQKSLAYLLETYCNVSSNKLLQREDWRQRPLSGEMVQYACADAHYLLYIADCLASELKKQCSGILYSVVALNSSVCRVLKCCSSQFSITVNHIAKARLATIACLDDKFNFLLEASRRSNMTCLQLYTKDIEAFPGNSAASSILSRNFNSEAGSPVTSETKVLLTLISKTEAEIYGIVSGGADIDLNSVNVRSSLLSPSPVVYSHVEDLIYLLLDGGCKSNDVLVDIVQKHLDSNGNCPLSIYNYVLLCKFNLKAENSLSVKPNVGKAVKHLGRKASRELFVQKFSCKSPVYHNCRIYANDGRLLCYCDRRKLEWYVRRDLAKIVDNDPPAIMLLFEPKGRPEDEGNDFYIQSKKNICVGCGEGNHYLRYRIIPLVLQNSLPRTFEESQSVVDSRHSQVSSGTSVSVENLEEQGVSPLQLRTASMALIRHGPRMPTKRCEELMQVVMKYFGKEEISEEDLEKALLVGMSPHEKRRFEKKRGLFYKHHSENTFEKNEAKTDGLHTPAFTDKLEGNVQDVVPTTVEKKFSEQKERVHLSNGDVGIINSSTCCDVKDDGDNSLSYGTNVNVNKRSIVVGENAVDTDEDLETKGISLTCATDNSCDLTSNGTASPKYIKKLSLLGHGPHGKQVVDHLLKEYGEDGIRDFCQTWRRVFVEAIHPRFLPAGWDVKHRREFGEYSVFNPAKGDMPISSG</sequence>
<dbReference type="GO" id="GO:0071037">
    <property type="term" value="P:nuclear polyadenylation-dependent snRNA catabolic process"/>
    <property type="evidence" value="ECO:0007669"/>
    <property type="project" value="TreeGrafter"/>
</dbReference>
<dbReference type="Proteomes" id="UP001419268">
    <property type="component" value="Unassembled WGS sequence"/>
</dbReference>
<dbReference type="GO" id="GO:0071044">
    <property type="term" value="P:histone mRNA catabolic process"/>
    <property type="evidence" value="ECO:0007669"/>
    <property type="project" value="TreeGrafter"/>
</dbReference>
<name>A0AAP0JIB5_9MAGN</name>
<dbReference type="GO" id="GO:0071039">
    <property type="term" value="P:nuclear polyadenylation-dependent CUT catabolic process"/>
    <property type="evidence" value="ECO:0007669"/>
    <property type="project" value="TreeGrafter"/>
</dbReference>
<dbReference type="GO" id="GO:0071035">
    <property type="term" value="P:nuclear polyadenylation-dependent rRNA catabolic process"/>
    <property type="evidence" value="ECO:0007669"/>
    <property type="project" value="TreeGrafter"/>
</dbReference>
<gene>
    <name evidence="2" type="ORF">Scep_012940</name>
</gene>
<dbReference type="AlphaFoldDB" id="A0AAP0JIB5"/>
<reference evidence="2 3" key="1">
    <citation type="submission" date="2024-01" db="EMBL/GenBank/DDBJ databases">
        <title>Genome assemblies of Stephania.</title>
        <authorList>
            <person name="Yang L."/>
        </authorList>
    </citation>
    <scope>NUCLEOTIDE SEQUENCE [LARGE SCALE GENOMIC DNA]</scope>
    <source>
        <strain evidence="2">JXDWG</strain>
        <tissue evidence="2">Leaf</tissue>
    </source>
</reference>
<organism evidence="2 3">
    <name type="scientific">Stephania cephalantha</name>
    <dbReference type="NCBI Taxonomy" id="152367"/>
    <lineage>
        <taxon>Eukaryota</taxon>
        <taxon>Viridiplantae</taxon>
        <taxon>Streptophyta</taxon>
        <taxon>Embryophyta</taxon>
        <taxon>Tracheophyta</taxon>
        <taxon>Spermatophyta</taxon>
        <taxon>Magnoliopsida</taxon>
        <taxon>Ranunculales</taxon>
        <taxon>Menispermaceae</taxon>
        <taxon>Menispermoideae</taxon>
        <taxon>Cissampelideae</taxon>
        <taxon>Stephania</taxon>
    </lineage>
</organism>
<evidence type="ECO:0000313" key="2">
    <source>
        <dbReference type="EMBL" id="KAK9133412.1"/>
    </source>
</evidence>
<protein>
    <recommendedName>
        <fullName evidence="1">3'-5' exonuclease domain-containing protein</fullName>
    </recommendedName>
</protein>
<keyword evidence="3" id="KW-1185">Reference proteome</keyword>
<accession>A0AAP0JIB5</accession>
<dbReference type="EMBL" id="JBBNAG010000005">
    <property type="protein sequence ID" value="KAK9133412.1"/>
    <property type="molecule type" value="Genomic_DNA"/>
</dbReference>
<dbReference type="GO" id="GO:0000176">
    <property type="term" value="C:nuclear exosome (RNase complex)"/>
    <property type="evidence" value="ECO:0007669"/>
    <property type="project" value="TreeGrafter"/>
</dbReference>
<dbReference type="InterPro" id="IPR036397">
    <property type="entry name" value="RNaseH_sf"/>
</dbReference>